<comment type="caution">
    <text evidence="1">The sequence shown here is derived from an EMBL/GenBank/DDBJ whole genome shotgun (WGS) entry which is preliminary data.</text>
</comment>
<organism evidence="1 2">
    <name type="scientific">Cherax quadricarinatus</name>
    <name type="common">Australian red claw crayfish</name>
    <dbReference type="NCBI Taxonomy" id="27406"/>
    <lineage>
        <taxon>Eukaryota</taxon>
        <taxon>Metazoa</taxon>
        <taxon>Ecdysozoa</taxon>
        <taxon>Arthropoda</taxon>
        <taxon>Crustacea</taxon>
        <taxon>Multicrustacea</taxon>
        <taxon>Malacostraca</taxon>
        <taxon>Eumalacostraca</taxon>
        <taxon>Eucarida</taxon>
        <taxon>Decapoda</taxon>
        <taxon>Pleocyemata</taxon>
        <taxon>Astacidea</taxon>
        <taxon>Parastacoidea</taxon>
        <taxon>Parastacidae</taxon>
        <taxon>Cherax</taxon>
    </lineage>
</organism>
<reference evidence="1 2" key="1">
    <citation type="journal article" date="2024" name="BMC Genomics">
        <title>Genome assembly of redclaw crayfish (Cherax quadricarinatus) provides insights into its immune adaptation and hypoxia tolerance.</title>
        <authorList>
            <person name="Liu Z."/>
            <person name="Zheng J."/>
            <person name="Li H."/>
            <person name="Fang K."/>
            <person name="Wang S."/>
            <person name="He J."/>
            <person name="Zhou D."/>
            <person name="Weng S."/>
            <person name="Chi M."/>
            <person name="Gu Z."/>
            <person name="He J."/>
            <person name="Li F."/>
            <person name="Wang M."/>
        </authorList>
    </citation>
    <scope>NUCLEOTIDE SEQUENCE [LARGE SCALE GENOMIC DNA]</scope>
    <source>
        <strain evidence="1">ZL_2023a</strain>
    </source>
</reference>
<dbReference type="Proteomes" id="UP001445076">
    <property type="component" value="Unassembled WGS sequence"/>
</dbReference>
<dbReference type="EMBL" id="JARKIK010000003">
    <property type="protein sequence ID" value="KAK8753365.1"/>
    <property type="molecule type" value="Genomic_DNA"/>
</dbReference>
<accession>A0AAW0YDC2</accession>
<name>A0AAW0YDC2_CHEQU</name>
<gene>
    <name evidence="1" type="ORF">OTU49_004091</name>
</gene>
<proteinExistence type="predicted"/>
<sequence length="138" mass="15450">QMSTLWKQKKNEKKGQWRLPSTTCLCLIQHSFIITCLCSSISLKWTIVQITAQSGGECNFQKIGTLPSTPGLYISRCTCGLQPVVTVQCVVMSMEVAWLRHWCCLLVGSLDTRDQCLLEETTARILANCKVPLADNQK</sequence>
<keyword evidence="2" id="KW-1185">Reference proteome</keyword>
<evidence type="ECO:0000313" key="1">
    <source>
        <dbReference type="EMBL" id="KAK8753365.1"/>
    </source>
</evidence>
<dbReference type="AlphaFoldDB" id="A0AAW0YDC2"/>
<feature type="non-terminal residue" evidence="1">
    <location>
        <position position="138"/>
    </location>
</feature>
<protein>
    <submittedName>
        <fullName evidence="1">Uncharacterized protein</fullName>
    </submittedName>
</protein>
<evidence type="ECO:0000313" key="2">
    <source>
        <dbReference type="Proteomes" id="UP001445076"/>
    </source>
</evidence>
<feature type="non-terminal residue" evidence="1">
    <location>
        <position position="1"/>
    </location>
</feature>